<dbReference type="InterPro" id="IPR003593">
    <property type="entry name" value="AAA+_ATPase"/>
</dbReference>
<evidence type="ECO:0000256" key="3">
    <source>
        <dbReference type="ARBA" id="ARBA00022840"/>
    </source>
</evidence>
<gene>
    <name evidence="10" type="ORF">F4553_007507</name>
</gene>
<organism evidence="10 11">
    <name type="scientific">Allocatelliglobosispora scoriae</name>
    <dbReference type="NCBI Taxonomy" id="643052"/>
    <lineage>
        <taxon>Bacteria</taxon>
        <taxon>Bacillati</taxon>
        <taxon>Actinomycetota</taxon>
        <taxon>Actinomycetes</taxon>
        <taxon>Micromonosporales</taxon>
        <taxon>Micromonosporaceae</taxon>
        <taxon>Allocatelliglobosispora</taxon>
    </lineage>
</organism>
<accession>A0A841C4K5</accession>
<dbReference type="CDD" id="cd01127">
    <property type="entry name" value="TrwB_TraG_TraD_VirD4"/>
    <property type="match status" value="1"/>
</dbReference>
<proteinExistence type="predicted"/>
<evidence type="ECO:0000256" key="1">
    <source>
        <dbReference type="ARBA" id="ARBA00022553"/>
    </source>
</evidence>
<reference evidence="10 11" key="1">
    <citation type="submission" date="2020-08" db="EMBL/GenBank/DDBJ databases">
        <title>Sequencing the genomes of 1000 actinobacteria strains.</title>
        <authorList>
            <person name="Klenk H.-P."/>
        </authorList>
    </citation>
    <scope>NUCLEOTIDE SEQUENCE [LARGE SCALE GENOMIC DNA]</scope>
    <source>
        <strain evidence="10 11">DSM 45362</strain>
    </source>
</reference>
<keyword evidence="3 4" id="KW-0067">ATP-binding</keyword>
<keyword evidence="5" id="KW-0175">Coiled coil</keyword>
<dbReference type="Gene3D" id="3.40.50.300">
    <property type="entry name" value="P-loop containing nucleotide triphosphate hydrolases"/>
    <property type="match status" value="4"/>
</dbReference>
<feature type="binding site" evidence="4">
    <location>
        <begin position="667"/>
        <end position="674"/>
    </location>
    <ligand>
        <name>ATP</name>
        <dbReference type="ChEBI" id="CHEBI:30616"/>
    </ligand>
</feature>
<dbReference type="RefSeq" id="WP_184845868.1">
    <property type="nucleotide sequence ID" value="NZ_JACHMN010000003.1"/>
</dbReference>
<evidence type="ECO:0000256" key="5">
    <source>
        <dbReference type="SAM" id="Coils"/>
    </source>
</evidence>
<keyword evidence="7" id="KW-1133">Transmembrane helix</keyword>
<name>A0A841C4K5_9ACTN</name>
<dbReference type="SUPFAM" id="SSF49879">
    <property type="entry name" value="SMAD/FHA domain"/>
    <property type="match status" value="1"/>
</dbReference>
<dbReference type="PROSITE" id="PS50901">
    <property type="entry name" value="FTSK"/>
    <property type="match status" value="2"/>
</dbReference>
<feature type="coiled-coil region" evidence="5">
    <location>
        <begin position="284"/>
        <end position="311"/>
    </location>
</feature>
<keyword evidence="1" id="KW-0597">Phosphoprotein</keyword>
<dbReference type="InterPro" id="IPR000253">
    <property type="entry name" value="FHA_dom"/>
</dbReference>
<dbReference type="InterPro" id="IPR027417">
    <property type="entry name" value="P-loop_NTPase"/>
</dbReference>
<dbReference type="SMART" id="SM00382">
    <property type="entry name" value="AAA"/>
    <property type="match status" value="3"/>
</dbReference>
<dbReference type="Pfam" id="PF16697">
    <property type="entry name" value="Yop-YscD_cpl"/>
    <property type="match status" value="1"/>
</dbReference>
<feature type="binding site" evidence="4">
    <location>
        <begin position="987"/>
        <end position="994"/>
    </location>
    <ligand>
        <name>ATP</name>
        <dbReference type="ChEBI" id="CHEBI:30616"/>
    </ligand>
</feature>
<keyword evidence="7" id="KW-0812">Transmembrane</keyword>
<evidence type="ECO:0000256" key="7">
    <source>
        <dbReference type="SAM" id="Phobius"/>
    </source>
</evidence>
<evidence type="ECO:0000313" key="11">
    <source>
        <dbReference type="Proteomes" id="UP000587527"/>
    </source>
</evidence>
<dbReference type="PROSITE" id="PS50006">
    <property type="entry name" value="FHA_DOMAIN"/>
    <property type="match status" value="1"/>
</dbReference>
<evidence type="ECO:0000259" key="8">
    <source>
        <dbReference type="PROSITE" id="PS50006"/>
    </source>
</evidence>
<evidence type="ECO:0000259" key="9">
    <source>
        <dbReference type="PROSITE" id="PS50901"/>
    </source>
</evidence>
<dbReference type="InterPro" id="IPR032030">
    <property type="entry name" value="YscD_cytoplasmic_dom"/>
</dbReference>
<dbReference type="Proteomes" id="UP000587527">
    <property type="component" value="Unassembled WGS sequence"/>
</dbReference>
<comment type="caution">
    <text evidence="10">The sequence shown here is derived from an EMBL/GenBank/DDBJ whole genome shotgun (WGS) entry which is preliminary data.</text>
</comment>
<dbReference type="GO" id="GO:0005524">
    <property type="term" value="F:ATP binding"/>
    <property type="evidence" value="ECO:0007669"/>
    <property type="project" value="UniProtKB-UniRule"/>
</dbReference>
<dbReference type="PANTHER" id="PTHR22683:SF1">
    <property type="entry name" value="TYPE VII SECRETION SYSTEM PROTEIN ESSC"/>
    <property type="match status" value="1"/>
</dbReference>
<keyword evidence="7" id="KW-0472">Membrane</keyword>
<sequence length="1442" mass="153881">MTSLKLTLQQGEGRADLAVTVPSGVTVGSLAAALFDRDPVQGDRGGSPVTLALHGRDGVRALDPAHEIEEAGLGSGVTVSVRPASAFAGDAGSVGVAGQLRVLDGPDRGRSFPLRSGNNLIGRDASCTVRLSDTQVSKVHASLHVGASVEIRDINSTNGVEFGGGLVSRTVLRPGDQVKLGNTVITVNATAQPIAAHVSASRHATQMFNRSPRLDPTYEGVELDPPTPPKRPNKRRFPIVPMLTPLLMGAALFMLTRSPFSLIFIFMSPMMVGGSYAEDYFNRKKEWKQALADFRTALEALDKNLRKAVGEEHLQRCASHPSAGELVTSAHAYGPLLWTRRPEHASFLELRTGLATLPSQNTIKMPNRGESPQEVWDELTEAVAPYATVDAVPVVAALRSCGALGVAGPGQAARRVARGIIAQLVTLHSPAELVVCAVMSAAAAAEWNWLKWLPHTSPFPLSAHTPLRVDHLTTGGGASIALLAALDDLIKVRTEARSAPLPAVVLLVSDDTEVDRGRLVDLAERGPEAGVHVIWFSANVVRLPAVCRTFVEVADDATAGEVGHVRTGDRVEPVRVELISGAQAEALAMRLSPVVDAGARTSDESDLPRSASFVTLAQAPVDTDPQCIIDRWDETKPGLRALVGALGTNEAYHLDLVAQGPHALLGGTTGAGKSELLQTWLLGMATGHDPRRVNFLLVDYKGGSAFGVISQLPHSVGMVTDLDPHQVRRALTSLRAELTRREHLVKRFRAKDLADMERYHLDHAPARLVIVVDEFAALKKEIPEFVDGMVDIGQRGRSLGLHLILATQRPTGVINDQLRANTNLRIALRMADAGDSNDVLGSPMAAAFDLDIPGRAAARTGPGRVTMFQAAYAGGWTAGDTAGQDVLIRPMPFGLADPWQAAFTAPDHVATDIGRIVATIRHANDILRLPEPFVPWRPELPVRLDLAAKSAGDGPGIVIGRRDIPEEQRQPLALFDPDTSGNLIVYGSGGSGKSTVLRSLALAAARGDAGPCHVYGIDFGNHGLDPLEALPQMADVVRGDDVEKLTRLLGRLQRLIDQRAPLVTAAQPSNLSGYWQRLSVADRWKMPRVLLLVDGVGSLYQQFPPGTASGIYERLMDVATRGRSAGVHLAMTTDRPNSVPGSLASTAQQRLVLRIAEADYNLLGIRNTDALSPDAPPGRALADRTEMQVGIAGGADVEAELNAIESLADALRRADLPVPAPVDSLASQVRLADLPAGDLPVIGQAYDTLEPVGFDPRGFFVVAGPTGSGRTTTLTTIVASLRRSRPGMELHLFSPRVNPGLVGAAQWVSSATNADDVRKLAEQLTADLRTSAPRTIIVESFPDLADIRDPQATLENLFKVCRDHGHFVVVEGDSSRMLKSDPVYQLVRARTGVGLQVAPALQYATIFGFEQAKQPKLSSPPPGRGLLVLRGQPRIVQIALPN</sequence>
<dbReference type="SUPFAM" id="SSF52540">
    <property type="entry name" value="P-loop containing nucleoside triphosphate hydrolases"/>
    <property type="match status" value="3"/>
</dbReference>
<dbReference type="InterPro" id="IPR050206">
    <property type="entry name" value="FtsK/SpoIIIE/SftA"/>
</dbReference>
<dbReference type="Gene3D" id="2.60.200.20">
    <property type="match status" value="1"/>
</dbReference>
<feature type="domain" description="FtsK" evidence="9">
    <location>
        <begin position="969"/>
        <end position="1162"/>
    </location>
</feature>
<evidence type="ECO:0000256" key="4">
    <source>
        <dbReference type="PROSITE-ProRule" id="PRU00289"/>
    </source>
</evidence>
<feature type="transmembrane region" description="Helical" evidence="7">
    <location>
        <begin position="237"/>
        <end position="254"/>
    </location>
</feature>
<keyword evidence="2 4" id="KW-0547">Nucleotide-binding</keyword>
<dbReference type="CDD" id="cd00060">
    <property type="entry name" value="FHA"/>
    <property type="match status" value="1"/>
</dbReference>
<dbReference type="InterPro" id="IPR002543">
    <property type="entry name" value="FtsK_dom"/>
</dbReference>
<protein>
    <submittedName>
        <fullName evidence="10">S-DNA-T family DNA segregation ATPase FtsK/SpoIIIE</fullName>
    </submittedName>
</protein>
<dbReference type="PANTHER" id="PTHR22683">
    <property type="entry name" value="SPORULATION PROTEIN RELATED"/>
    <property type="match status" value="1"/>
</dbReference>
<dbReference type="Pfam" id="PF01580">
    <property type="entry name" value="FtsK_SpoIIIE"/>
    <property type="match status" value="2"/>
</dbReference>
<evidence type="ECO:0000313" key="10">
    <source>
        <dbReference type="EMBL" id="MBB5874073.1"/>
    </source>
</evidence>
<feature type="region of interest" description="Disordered" evidence="6">
    <location>
        <begin position="210"/>
        <end position="236"/>
    </location>
</feature>
<evidence type="ECO:0000256" key="2">
    <source>
        <dbReference type="ARBA" id="ARBA00022741"/>
    </source>
</evidence>
<feature type="domain" description="FtsK" evidence="9">
    <location>
        <begin position="649"/>
        <end position="837"/>
    </location>
</feature>
<dbReference type="EMBL" id="JACHMN010000003">
    <property type="protein sequence ID" value="MBB5874073.1"/>
    <property type="molecule type" value="Genomic_DNA"/>
</dbReference>
<evidence type="ECO:0000256" key="6">
    <source>
        <dbReference type="SAM" id="MobiDB-lite"/>
    </source>
</evidence>
<dbReference type="InterPro" id="IPR008984">
    <property type="entry name" value="SMAD_FHA_dom_sf"/>
</dbReference>
<keyword evidence="11" id="KW-1185">Reference proteome</keyword>
<dbReference type="GO" id="GO:0003677">
    <property type="term" value="F:DNA binding"/>
    <property type="evidence" value="ECO:0007669"/>
    <property type="project" value="InterPro"/>
</dbReference>
<feature type="domain" description="FHA" evidence="8">
    <location>
        <begin position="119"/>
        <end position="167"/>
    </location>
</feature>